<evidence type="ECO:0000313" key="6">
    <source>
        <dbReference type="EMBL" id="CAE7835482.1"/>
    </source>
</evidence>
<dbReference type="PROSITE" id="PS50103">
    <property type="entry name" value="ZF_C3H1"/>
    <property type="match status" value="1"/>
</dbReference>
<dbReference type="SUPFAM" id="SSF90229">
    <property type="entry name" value="CCCH zinc finger"/>
    <property type="match status" value="1"/>
</dbReference>
<evidence type="ECO:0000256" key="4">
    <source>
        <dbReference type="PROSITE-ProRule" id="PRU00723"/>
    </source>
</evidence>
<organism evidence="6 7">
    <name type="scientific">Symbiodinium necroappetens</name>
    <dbReference type="NCBI Taxonomy" id="1628268"/>
    <lineage>
        <taxon>Eukaryota</taxon>
        <taxon>Sar</taxon>
        <taxon>Alveolata</taxon>
        <taxon>Dinophyceae</taxon>
        <taxon>Suessiales</taxon>
        <taxon>Symbiodiniaceae</taxon>
        <taxon>Symbiodinium</taxon>
    </lineage>
</organism>
<feature type="non-terminal residue" evidence="6">
    <location>
        <position position="78"/>
    </location>
</feature>
<dbReference type="InterPro" id="IPR000571">
    <property type="entry name" value="Znf_CCCH"/>
</dbReference>
<feature type="non-terminal residue" evidence="6">
    <location>
        <position position="1"/>
    </location>
</feature>
<keyword evidence="7" id="KW-1185">Reference proteome</keyword>
<accession>A0A812ZQ58</accession>
<name>A0A812ZQ58_9DINO</name>
<proteinExistence type="predicted"/>
<comment type="caution">
    <text evidence="6">The sequence shown here is derived from an EMBL/GenBank/DDBJ whole genome shotgun (WGS) entry which is preliminary data.</text>
</comment>
<dbReference type="SMART" id="SM00356">
    <property type="entry name" value="ZnF_C3H1"/>
    <property type="match status" value="1"/>
</dbReference>
<evidence type="ECO:0000313" key="7">
    <source>
        <dbReference type="Proteomes" id="UP000601435"/>
    </source>
</evidence>
<keyword evidence="2 4" id="KW-0863">Zinc-finger</keyword>
<dbReference type="InterPro" id="IPR036855">
    <property type="entry name" value="Znf_CCCH_sf"/>
</dbReference>
<reference evidence="6" key="1">
    <citation type="submission" date="2021-02" db="EMBL/GenBank/DDBJ databases">
        <authorList>
            <person name="Dougan E. K."/>
            <person name="Rhodes N."/>
            <person name="Thang M."/>
            <person name="Chan C."/>
        </authorList>
    </citation>
    <scope>NUCLEOTIDE SEQUENCE</scope>
</reference>
<dbReference type="AlphaFoldDB" id="A0A812ZQ58"/>
<evidence type="ECO:0000256" key="3">
    <source>
        <dbReference type="ARBA" id="ARBA00022833"/>
    </source>
</evidence>
<evidence type="ECO:0000256" key="2">
    <source>
        <dbReference type="ARBA" id="ARBA00022771"/>
    </source>
</evidence>
<dbReference type="GO" id="GO:0008270">
    <property type="term" value="F:zinc ion binding"/>
    <property type="evidence" value="ECO:0007669"/>
    <property type="project" value="UniProtKB-KW"/>
</dbReference>
<feature type="zinc finger region" description="C3H1-type" evidence="4">
    <location>
        <begin position="41"/>
        <end position="67"/>
    </location>
</feature>
<dbReference type="EMBL" id="CAJNJA010049067">
    <property type="protein sequence ID" value="CAE7835482.1"/>
    <property type="molecule type" value="Genomic_DNA"/>
</dbReference>
<keyword evidence="1 4" id="KW-0479">Metal-binding</keyword>
<gene>
    <name evidence="6" type="primary">BCKDK</name>
    <name evidence="6" type="ORF">SNEC2469_LOCUS25101</name>
</gene>
<dbReference type="Pfam" id="PF00642">
    <property type="entry name" value="zf-CCCH"/>
    <property type="match status" value="1"/>
</dbReference>
<sequence length="78" mass="8933">GYVGVSHDWSCMDAASKQYRHKMRGCYGKQSRRMEKRQPVKRTELCAFFAAGMCTRGSRCTFAHGAAQLRPRPDLYKT</sequence>
<evidence type="ECO:0000259" key="5">
    <source>
        <dbReference type="PROSITE" id="PS50103"/>
    </source>
</evidence>
<protein>
    <submittedName>
        <fullName evidence="6">BCKDK protein</fullName>
    </submittedName>
</protein>
<feature type="domain" description="C3H1-type" evidence="5">
    <location>
        <begin position="41"/>
        <end position="67"/>
    </location>
</feature>
<dbReference type="Gene3D" id="4.10.1000.10">
    <property type="entry name" value="Zinc finger, CCCH-type"/>
    <property type="match status" value="1"/>
</dbReference>
<dbReference type="Proteomes" id="UP000601435">
    <property type="component" value="Unassembled WGS sequence"/>
</dbReference>
<evidence type="ECO:0000256" key="1">
    <source>
        <dbReference type="ARBA" id="ARBA00022723"/>
    </source>
</evidence>
<keyword evidence="3 4" id="KW-0862">Zinc</keyword>
<dbReference type="OrthoDB" id="410307at2759"/>